<dbReference type="Proteomes" id="UP000663868">
    <property type="component" value="Unassembled WGS sequence"/>
</dbReference>
<proteinExistence type="predicted"/>
<gene>
    <name evidence="1" type="ORF">IZO911_LOCUS23</name>
    <name evidence="2" type="ORF">KXQ929_LOCUS11478</name>
</gene>
<evidence type="ECO:0000313" key="2">
    <source>
        <dbReference type="EMBL" id="CAF3707298.1"/>
    </source>
</evidence>
<dbReference type="Proteomes" id="UP000663860">
    <property type="component" value="Unassembled WGS sequence"/>
</dbReference>
<sequence length="67" mass="8034">MLLHVSHRFVDVIACSTSFIDVTNYLFDCFAESIMHLFKEIFRPLLYTIYEWVVYNEPPSEYSLTFM</sequence>
<dbReference type="EMBL" id="CAJOBB010000567">
    <property type="protein sequence ID" value="CAF3707298.1"/>
    <property type="molecule type" value="Genomic_DNA"/>
</dbReference>
<dbReference type="EMBL" id="CAJNOE010000001">
    <property type="protein sequence ID" value="CAF0711759.1"/>
    <property type="molecule type" value="Genomic_DNA"/>
</dbReference>
<comment type="caution">
    <text evidence="1">The sequence shown here is derived from an EMBL/GenBank/DDBJ whole genome shotgun (WGS) entry which is preliminary data.</text>
</comment>
<protein>
    <submittedName>
        <fullName evidence="1">Uncharacterized protein</fullName>
    </submittedName>
</protein>
<accession>A0A813M3X1</accession>
<dbReference type="AlphaFoldDB" id="A0A813M3X1"/>
<reference evidence="1" key="1">
    <citation type="submission" date="2021-02" db="EMBL/GenBank/DDBJ databases">
        <authorList>
            <person name="Nowell W R."/>
        </authorList>
    </citation>
    <scope>NUCLEOTIDE SEQUENCE</scope>
</reference>
<evidence type="ECO:0000313" key="1">
    <source>
        <dbReference type="EMBL" id="CAF0711759.1"/>
    </source>
</evidence>
<organism evidence="1 3">
    <name type="scientific">Adineta steineri</name>
    <dbReference type="NCBI Taxonomy" id="433720"/>
    <lineage>
        <taxon>Eukaryota</taxon>
        <taxon>Metazoa</taxon>
        <taxon>Spiralia</taxon>
        <taxon>Gnathifera</taxon>
        <taxon>Rotifera</taxon>
        <taxon>Eurotatoria</taxon>
        <taxon>Bdelloidea</taxon>
        <taxon>Adinetida</taxon>
        <taxon>Adinetidae</taxon>
        <taxon>Adineta</taxon>
    </lineage>
</organism>
<evidence type="ECO:0000313" key="3">
    <source>
        <dbReference type="Proteomes" id="UP000663860"/>
    </source>
</evidence>
<name>A0A813M3X1_9BILA</name>